<dbReference type="NCBIfam" id="NF033551">
    <property type="entry name" value="transpos_IS1182"/>
    <property type="match status" value="1"/>
</dbReference>
<dbReference type="PANTHER" id="PTHR33408">
    <property type="entry name" value="TRANSPOSASE"/>
    <property type="match status" value="1"/>
</dbReference>
<dbReference type="EMBL" id="VSSQ01007941">
    <property type="protein sequence ID" value="MPM37427.1"/>
    <property type="molecule type" value="Genomic_DNA"/>
</dbReference>
<organism evidence="4">
    <name type="scientific">bioreactor metagenome</name>
    <dbReference type="NCBI Taxonomy" id="1076179"/>
    <lineage>
        <taxon>unclassified sequences</taxon>
        <taxon>metagenomes</taxon>
        <taxon>ecological metagenomes</taxon>
    </lineage>
</organism>
<protein>
    <submittedName>
        <fullName evidence="4">IS1182 family transposase ISPa7</fullName>
    </submittedName>
</protein>
<dbReference type="InterPro" id="IPR025668">
    <property type="entry name" value="Tnp_DDE_dom"/>
</dbReference>
<accession>A0A644Z9U1</accession>
<dbReference type="PANTHER" id="PTHR33408:SF2">
    <property type="entry name" value="TRANSPOSASE DDE DOMAIN-CONTAINING PROTEIN"/>
    <property type="match status" value="1"/>
</dbReference>
<feature type="domain" description="Transposase DDE" evidence="3">
    <location>
        <begin position="355"/>
        <end position="473"/>
    </location>
</feature>
<evidence type="ECO:0000259" key="2">
    <source>
        <dbReference type="Pfam" id="PF05598"/>
    </source>
</evidence>
<comment type="caution">
    <text evidence="4">The sequence shown here is derived from an EMBL/GenBank/DDBJ whole genome shotgun (WGS) entry which is preliminary data.</text>
</comment>
<keyword evidence="1" id="KW-0175">Coiled coil</keyword>
<dbReference type="Pfam" id="PF13751">
    <property type="entry name" value="DDE_Tnp_1_6"/>
    <property type="match status" value="1"/>
</dbReference>
<dbReference type="Pfam" id="PF05598">
    <property type="entry name" value="DUF772"/>
    <property type="match status" value="1"/>
</dbReference>
<dbReference type="InterPro" id="IPR047629">
    <property type="entry name" value="IS1182_transpos"/>
</dbReference>
<dbReference type="AlphaFoldDB" id="A0A644Z9U1"/>
<evidence type="ECO:0000256" key="1">
    <source>
        <dbReference type="SAM" id="Coils"/>
    </source>
</evidence>
<proteinExistence type="predicted"/>
<name>A0A644Z9U1_9ZZZZ</name>
<feature type="coiled-coil region" evidence="1">
    <location>
        <begin position="205"/>
        <end position="232"/>
    </location>
</feature>
<evidence type="ECO:0000313" key="4">
    <source>
        <dbReference type="EMBL" id="MPM37427.1"/>
    </source>
</evidence>
<sequence>MTIRELTALNRYKCSENRDQISMLPMCLDDMLPEEAEVRAIDAIVEKMDIPSMGFTYSETKETGRKPYSPVDMFKLYAYSYFNGIRSSRKIERECYRNIEVMWLINGLKPDFKTISDFRKNNKAPIKLTFHKFSMICDELGLIGKEMIAVDGSKFRASNSRFAYHSEKKVQKKIEHYNKVADQYLLLLDRYDEQESNHDAPKLSRSEIEEKIDGINKRLSALKELEQKVKENGTIYETDPDSRMMQANNKGCDICHNVQMAVDDKNHLVVAVDVTSEPVDKEQFHNITLQAKEELGVETITAIADKGYYSAVQFAKCKEDNIIPIVSKADHSFMAATKEYGKTQFSYDEDQDGYICPEGHLLRVYHHRKQYTPETDLKRYRNYEACSNCPVKDKCTDNRKGRTIQDRPFQRIADEVDRRTEQLADMYKIRKQTVEHPWGTIKRAMGFSYFLTRRTENVRTESFLHFLVYNIKRTINIIGTRQLIGILQG</sequence>
<gene>
    <name evidence="4" type="ORF">SDC9_84044</name>
</gene>
<evidence type="ECO:0000259" key="3">
    <source>
        <dbReference type="Pfam" id="PF13751"/>
    </source>
</evidence>
<dbReference type="InterPro" id="IPR008490">
    <property type="entry name" value="Transposase_InsH_N"/>
</dbReference>
<reference evidence="4" key="1">
    <citation type="submission" date="2019-08" db="EMBL/GenBank/DDBJ databases">
        <authorList>
            <person name="Kucharzyk K."/>
            <person name="Murdoch R.W."/>
            <person name="Higgins S."/>
            <person name="Loffler F."/>
        </authorList>
    </citation>
    <scope>NUCLEOTIDE SEQUENCE</scope>
</reference>
<feature type="domain" description="Transposase InsH N-terminal" evidence="2">
    <location>
        <begin position="27"/>
        <end position="120"/>
    </location>
</feature>